<keyword evidence="3" id="KW-1185">Reference proteome</keyword>
<feature type="domain" description="SH3b" evidence="1">
    <location>
        <begin position="65"/>
        <end position="117"/>
    </location>
</feature>
<dbReference type="AlphaFoldDB" id="Q1MDN2"/>
<dbReference type="Pfam" id="PF06823">
    <property type="entry name" value="DUF1236"/>
    <property type="match status" value="1"/>
</dbReference>
<reference evidence="2 3" key="1">
    <citation type="journal article" date="2006" name="Genome Biol.">
        <title>The genome of Rhizobium leguminosarum has recognizable core and accessory components.</title>
        <authorList>
            <person name="Young J.W."/>
            <person name="Crossman L.C."/>
            <person name="Johnston A.W.B."/>
            <person name="Thomson N.R."/>
            <person name="Ghazoui Z.F."/>
            <person name="Hull K.H."/>
            <person name="Wexler M."/>
            <person name="Curson A.R.J."/>
            <person name="Todd J.D."/>
            <person name="Poole P.S."/>
            <person name="Mauchline T.H."/>
            <person name="East A.K."/>
            <person name="Quail M.A."/>
            <person name="Churcher C."/>
            <person name="Arrowsmith C."/>
            <person name="Cherevach A."/>
            <person name="Chillingworth T."/>
            <person name="Clarke K."/>
            <person name="Cronin A."/>
            <person name="Davis P."/>
            <person name="Fraser A."/>
            <person name="Hance Z."/>
            <person name="Hauser H."/>
            <person name="Jagels K."/>
            <person name="Moule S."/>
            <person name="Mungall K."/>
            <person name="Norbertczak H."/>
            <person name="Rabbinowitsch E."/>
            <person name="Sanders M."/>
            <person name="Simmonds M."/>
            <person name="Whitehead S."/>
            <person name="Parkhill J."/>
        </authorList>
    </citation>
    <scope>NUCLEOTIDE SEQUENCE [LARGE SCALE GENOMIC DNA]</scope>
    <source>
        <strain evidence="3">DSM 114642 / LMG 32736 / 3841</strain>
    </source>
</reference>
<dbReference type="Gene3D" id="2.30.30.40">
    <property type="entry name" value="SH3 Domains"/>
    <property type="match status" value="1"/>
</dbReference>
<dbReference type="InterPro" id="IPR009642">
    <property type="entry name" value="DUF1236"/>
</dbReference>
<gene>
    <name evidence="2" type="ordered locus">RL3457</name>
</gene>
<dbReference type="KEGG" id="rle:RL3457"/>
<evidence type="ECO:0000259" key="1">
    <source>
        <dbReference type="Pfam" id="PF08239"/>
    </source>
</evidence>
<accession>Q1MDN2</accession>
<dbReference type="eggNOG" id="COG4991">
    <property type="taxonomic scope" value="Bacteria"/>
</dbReference>
<dbReference type="Proteomes" id="UP000006575">
    <property type="component" value="Chromosome"/>
</dbReference>
<protein>
    <recommendedName>
        <fullName evidence="1">SH3b domain-containing protein</fullName>
    </recommendedName>
</protein>
<sequence>MKSPTSGFSLGGVPGNIVEPRALSAHRNQGDAHMTLKRNILLAGAVLLASGGLAQAEMMATTVNDLNVRAGPGPQYPSVGLATRGSTAVLDGCIEGSRWCRVDVNGMRGWVYADYLQVDHGGSSVIVEQHRAEIGVPSVTYESTASVVPAEPQPAPGDELLGPVGAVETITPPETVRTYIDTNPGQAVQLGGDVVVGAEVPADVTFQTIPDYEYRYTRINDRPVLVDPGTRRIVYVYQ</sequence>
<dbReference type="EMBL" id="AM236080">
    <property type="protein sequence ID" value="CAK08945.1"/>
    <property type="molecule type" value="Genomic_DNA"/>
</dbReference>
<name>Q1MDN2_RHIJ3</name>
<organism evidence="2 3">
    <name type="scientific">Rhizobium johnstonii (strain DSM 114642 / LMG 32736 / 3841)</name>
    <name type="common">Rhizobium leguminosarum bv. viciae</name>
    <dbReference type="NCBI Taxonomy" id="216596"/>
    <lineage>
        <taxon>Bacteria</taxon>
        <taxon>Pseudomonadati</taxon>
        <taxon>Pseudomonadota</taxon>
        <taxon>Alphaproteobacteria</taxon>
        <taxon>Hyphomicrobiales</taxon>
        <taxon>Rhizobiaceae</taxon>
        <taxon>Rhizobium/Agrobacterium group</taxon>
        <taxon>Rhizobium</taxon>
        <taxon>Rhizobium johnstonii</taxon>
    </lineage>
</organism>
<evidence type="ECO:0000313" key="3">
    <source>
        <dbReference type="Proteomes" id="UP000006575"/>
    </source>
</evidence>
<dbReference type="EnsemblBacteria" id="CAK08945">
    <property type="protein sequence ID" value="CAK08945"/>
    <property type="gene ID" value="RL3457"/>
</dbReference>
<dbReference type="InterPro" id="IPR003646">
    <property type="entry name" value="SH3-like_bac-type"/>
</dbReference>
<dbReference type="Pfam" id="PF08239">
    <property type="entry name" value="SH3_3"/>
    <property type="match status" value="1"/>
</dbReference>
<proteinExistence type="predicted"/>
<evidence type="ECO:0000313" key="2">
    <source>
        <dbReference type="EMBL" id="CAK08945.1"/>
    </source>
</evidence>
<dbReference type="HOGENOM" id="CLU_1260126_0_0_5"/>